<dbReference type="Proteomes" id="UP000276133">
    <property type="component" value="Unassembled WGS sequence"/>
</dbReference>
<dbReference type="EMBL" id="REGN01001279">
    <property type="protein sequence ID" value="RNA35870.1"/>
    <property type="molecule type" value="Genomic_DNA"/>
</dbReference>
<evidence type="ECO:0000313" key="1">
    <source>
        <dbReference type="EMBL" id="RNA35870.1"/>
    </source>
</evidence>
<accession>A0A3M7SJR2</accession>
<sequence>MVEKVWPLTKLFISKHEEMVFIAFSKDIFRAKCVLLFVLFREDKSLFDPAFLKTRNTISMKYENLFENQLFRLIILMNFSKNLFASQLTE</sequence>
<keyword evidence="2" id="KW-1185">Reference proteome</keyword>
<comment type="caution">
    <text evidence="1">The sequence shown here is derived from an EMBL/GenBank/DDBJ whole genome shotgun (WGS) entry which is preliminary data.</text>
</comment>
<gene>
    <name evidence="1" type="ORF">BpHYR1_018612</name>
</gene>
<organism evidence="1 2">
    <name type="scientific">Brachionus plicatilis</name>
    <name type="common">Marine rotifer</name>
    <name type="synonym">Brachionus muelleri</name>
    <dbReference type="NCBI Taxonomy" id="10195"/>
    <lineage>
        <taxon>Eukaryota</taxon>
        <taxon>Metazoa</taxon>
        <taxon>Spiralia</taxon>
        <taxon>Gnathifera</taxon>
        <taxon>Rotifera</taxon>
        <taxon>Eurotatoria</taxon>
        <taxon>Monogononta</taxon>
        <taxon>Pseudotrocha</taxon>
        <taxon>Ploima</taxon>
        <taxon>Brachionidae</taxon>
        <taxon>Brachionus</taxon>
    </lineage>
</organism>
<reference evidence="1 2" key="1">
    <citation type="journal article" date="2018" name="Sci. Rep.">
        <title>Genomic signatures of local adaptation to the degree of environmental predictability in rotifers.</title>
        <authorList>
            <person name="Franch-Gras L."/>
            <person name="Hahn C."/>
            <person name="Garcia-Roger E.M."/>
            <person name="Carmona M.J."/>
            <person name="Serra M."/>
            <person name="Gomez A."/>
        </authorList>
    </citation>
    <scope>NUCLEOTIDE SEQUENCE [LARGE SCALE GENOMIC DNA]</scope>
    <source>
        <strain evidence="1">HYR1</strain>
    </source>
</reference>
<name>A0A3M7SJR2_BRAPC</name>
<proteinExistence type="predicted"/>
<protein>
    <submittedName>
        <fullName evidence="1">Uncharacterized protein</fullName>
    </submittedName>
</protein>
<dbReference type="AlphaFoldDB" id="A0A3M7SJR2"/>
<evidence type="ECO:0000313" key="2">
    <source>
        <dbReference type="Proteomes" id="UP000276133"/>
    </source>
</evidence>